<dbReference type="SUPFAM" id="SSF52172">
    <property type="entry name" value="CheY-like"/>
    <property type="match status" value="1"/>
</dbReference>
<dbReference type="Pfam" id="PF00072">
    <property type="entry name" value="Response_reg"/>
    <property type="match status" value="1"/>
</dbReference>
<comment type="caution">
    <text evidence="7">The sequence shown here is derived from an EMBL/GenBank/DDBJ whole genome shotgun (WGS) entry which is preliminary data.</text>
</comment>
<keyword evidence="2" id="KW-0238">DNA-binding</keyword>
<dbReference type="InterPro" id="IPR020449">
    <property type="entry name" value="Tscrpt_reg_AraC-type_HTH"/>
</dbReference>
<dbReference type="InterPro" id="IPR001789">
    <property type="entry name" value="Sig_transdc_resp-reg_receiver"/>
</dbReference>
<dbReference type="PANTHER" id="PTHR43280:SF2">
    <property type="entry name" value="HTH-TYPE TRANSCRIPTIONAL REGULATOR EXSA"/>
    <property type="match status" value="1"/>
</dbReference>
<dbReference type="InterPro" id="IPR018060">
    <property type="entry name" value="HTH_AraC"/>
</dbReference>
<proteinExistence type="predicted"/>
<feature type="domain" description="HTH araC/xylS-type" evidence="5">
    <location>
        <begin position="143"/>
        <end position="241"/>
    </location>
</feature>
<name>A0ABW3HPC5_9BACL</name>
<feature type="modified residue" description="4-aspartylphosphate" evidence="4">
    <location>
        <position position="56"/>
    </location>
</feature>
<dbReference type="SMART" id="SM00448">
    <property type="entry name" value="REC"/>
    <property type="match status" value="1"/>
</dbReference>
<evidence type="ECO:0000256" key="4">
    <source>
        <dbReference type="PROSITE-ProRule" id="PRU00169"/>
    </source>
</evidence>
<dbReference type="SMART" id="SM00342">
    <property type="entry name" value="HTH_ARAC"/>
    <property type="match status" value="1"/>
</dbReference>
<feature type="domain" description="Response regulatory" evidence="6">
    <location>
        <begin position="3"/>
        <end position="121"/>
    </location>
</feature>
<keyword evidence="4" id="KW-0597">Phosphoprotein</keyword>
<dbReference type="Pfam" id="PF12833">
    <property type="entry name" value="HTH_18"/>
    <property type="match status" value="1"/>
</dbReference>
<evidence type="ECO:0000256" key="2">
    <source>
        <dbReference type="ARBA" id="ARBA00023125"/>
    </source>
</evidence>
<dbReference type="RefSeq" id="WP_377563391.1">
    <property type="nucleotide sequence ID" value="NZ_JBHTJZ010000009.1"/>
</dbReference>
<gene>
    <name evidence="7" type="ORF">ACFQ2I_07855</name>
</gene>
<dbReference type="SUPFAM" id="SSF46689">
    <property type="entry name" value="Homeodomain-like"/>
    <property type="match status" value="2"/>
</dbReference>
<dbReference type="PRINTS" id="PR00032">
    <property type="entry name" value="HTHARAC"/>
</dbReference>
<accession>A0ABW3HPC5</accession>
<evidence type="ECO:0000259" key="6">
    <source>
        <dbReference type="PROSITE" id="PS50110"/>
    </source>
</evidence>
<dbReference type="InterPro" id="IPR009057">
    <property type="entry name" value="Homeodomain-like_sf"/>
</dbReference>
<evidence type="ECO:0000256" key="1">
    <source>
        <dbReference type="ARBA" id="ARBA00023015"/>
    </source>
</evidence>
<protein>
    <submittedName>
        <fullName evidence="7">Response regulator</fullName>
    </submittedName>
</protein>
<sequence>MYSVLIVDDEPLICEGIKSKLLRMDLIDISSIRMAYNGMHAQEQIASKVPDLILCDIKMPDMDGISLMKTTSAKYRTVTFIFLSGYGDYNYVREAFKYGAADYLLKPVSFTDLQKQLQAAFKFVDLRRSEAADDETERGSIIDLSKTYIQQHFQRPLTLSKVANEFSMNYSYFSTLFKKETGMTFTSYLMKIRMNEAKKLLGDPTIRIHEIAEKVGYDSAYNFSRAFKSHFLLSPNRYRRESLRSSQH</sequence>
<dbReference type="PROSITE" id="PS01124">
    <property type="entry name" value="HTH_ARAC_FAMILY_2"/>
    <property type="match status" value="1"/>
</dbReference>
<dbReference type="PANTHER" id="PTHR43280">
    <property type="entry name" value="ARAC-FAMILY TRANSCRIPTIONAL REGULATOR"/>
    <property type="match status" value="1"/>
</dbReference>
<dbReference type="PROSITE" id="PS50110">
    <property type="entry name" value="RESPONSE_REGULATORY"/>
    <property type="match status" value="1"/>
</dbReference>
<reference evidence="8" key="1">
    <citation type="journal article" date="2019" name="Int. J. Syst. Evol. Microbiol.">
        <title>The Global Catalogue of Microorganisms (GCM) 10K type strain sequencing project: providing services to taxonomists for standard genome sequencing and annotation.</title>
        <authorList>
            <consortium name="The Broad Institute Genomics Platform"/>
            <consortium name="The Broad Institute Genome Sequencing Center for Infectious Disease"/>
            <person name="Wu L."/>
            <person name="Ma J."/>
        </authorList>
    </citation>
    <scope>NUCLEOTIDE SEQUENCE [LARGE SCALE GENOMIC DNA]</scope>
    <source>
        <strain evidence="8">CCUG 59129</strain>
    </source>
</reference>
<evidence type="ECO:0000256" key="3">
    <source>
        <dbReference type="ARBA" id="ARBA00023163"/>
    </source>
</evidence>
<organism evidence="7 8">
    <name type="scientific">Paenibacillus chungangensis</name>
    <dbReference type="NCBI Taxonomy" id="696535"/>
    <lineage>
        <taxon>Bacteria</taxon>
        <taxon>Bacillati</taxon>
        <taxon>Bacillota</taxon>
        <taxon>Bacilli</taxon>
        <taxon>Bacillales</taxon>
        <taxon>Paenibacillaceae</taxon>
        <taxon>Paenibacillus</taxon>
    </lineage>
</organism>
<keyword evidence="8" id="KW-1185">Reference proteome</keyword>
<dbReference type="Gene3D" id="1.10.10.60">
    <property type="entry name" value="Homeodomain-like"/>
    <property type="match status" value="2"/>
</dbReference>
<keyword evidence="1" id="KW-0805">Transcription regulation</keyword>
<evidence type="ECO:0000313" key="7">
    <source>
        <dbReference type="EMBL" id="MFD0959302.1"/>
    </source>
</evidence>
<evidence type="ECO:0000259" key="5">
    <source>
        <dbReference type="PROSITE" id="PS01124"/>
    </source>
</evidence>
<dbReference type="Proteomes" id="UP001596989">
    <property type="component" value="Unassembled WGS sequence"/>
</dbReference>
<keyword evidence="3" id="KW-0804">Transcription</keyword>
<dbReference type="InterPro" id="IPR011006">
    <property type="entry name" value="CheY-like_superfamily"/>
</dbReference>
<evidence type="ECO:0000313" key="8">
    <source>
        <dbReference type="Proteomes" id="UP001596989"/>
    </source>
</evidence>
<dbReference type="CDD" id="cd17536">
    <property type="entry name" value="REC_YesN-like"/>
    <property type="match status" value="1"/>
</dbReference>
<dbReference type="EMBL" id="JBHTJZ010000009">
    <property type="protein sequence ID" value="MFD0959302.1"/>
    <property type="molecule type" value="Genomic_DNA"/>
</dbReference>
<dbReference type="Gene3D" id="3.40.50.2300">
    <property type="match status" value="1"/>
</dbReference>